<evidence type="ECO:0000256" key="6">
    <source>
        <dbReference type="ARBA" id="ARBA00047942"/>
    </source>
</evidence>
<dbReference type="InterPro" id="IPR023095">
    <property type="entry name" value="Ade_MeTrfase_dom_2"/>
</dbReference>
<dbReference type="GO" id="GO:0032259">
    <property type="term" value="P:methylation"/>
    <property type="evidence" value="ECO:0007669"/>
    <property type="project" value="UniProtKB-KW"/>
</dbReference>
<dbReference type="Pfam" id="PF02086">
    <property type="entry name" value="MethyltransfD12"/>
    <property type="match status" value="1"/>
</dbReference>
<evidence type="ECO:0000256" key="1">
    <source>
        <dbReference type="ARBA" id="ARBA00006594"/>
    </source>
</evidence>
<evidence type="ECO:0000256" key="5">
    <source>
        <dbReference type="ARBA" id="ARBA00022691"/>
    </source>
</evidence>
<dbReference type="PANTHER" id="PTHR30481">
    <property type="entry name" value="DNA ADENINE METHYLASE"/>
    <property type="match status" value="1"/>
</dbReference>
<dbReference type="InterPro" id="IPR012327">
    <property type="entry name" value="MeTrfase_D12"/>
</dbReference>
<evidence type="ECO:0000256" key="4">
    <source>
        <dbReference type="ARBA" id="ARBA00022679"/>
    </source>
</evidence>
<dbReference type="InterPro" id="IPR029063">
    <property type="entry name" value="SAM-dependent_MTases_sf"/>
</dbReference>
<dbReference type="EC" id="2.1.1.72" evidence="2"/>
<evidence type="ECO:0000313" key="7">
    <source>
        <dbReference type="EMBL" id="RHA67255.1"/>
    </source>
</evidence>
<dbReference type="EMBL" id="QSFS01000015">
    <property type="protein sequence ID" value="RHA67255.1"/>
    <property type="molecule type" value="Genomic_DNA"/>
</dbReference>
<dbReference type="GO" id="GO:0006298">
    <property type="term" value="P:mismatch repair"/>
    <property type="evidence" value="ECO:0007669"/>
    <property type="project" value="TreeGrafter"/>
</dbReference>
<name>A0A413SIC7_9FIRM</name>
<comment type="caution">
    <text evidence="7">The sequence shown here is derived from an EMBL/GenBank/DDBJ whole genome shotgun (WGS) entry which is preliminary data.</text>
</comment>
<sequence length="290" mass="33717">MIYSPLRYPGGKGKLAPFMKVLIEKTGHKGGTYIEPFAGGAGIALDLLENDIVSQIVINDLDKGIYSFWRAILSETDRFVEAVHEVPLSVEEWKKQREILLRADNKYSFELGFSTFYLNRTNRSGIINGGMIGGLEQNGVWKLDARFNKDNLINRILKIAKKKECIHLYNKDVASLIKNYLPKYEKDAFVYFDPPYFKKGKQLYLNFFNEQDHVRIEKMIRESVNCDWVITYDDVPEIANIYVNHELRRFDLNYSVAQKRKASEIIIFSNGDVIPDERYLEEHKVCINLR</sequence>
<evidence type="ECO:0000256" key="2">
    <source>
        <dbReference type="ARBA" id="ARBA00011900"/>
    </source>
</evidence>
<dbReference type="GO" id="GO:0043565">
    <property type="term" value="F:sequence-specific DNA binding"/>
    <property type="evidence" value="ECO:0007669"/>
    <property type="project" value="TreeGrafter"/>
</dbReference>
<accession>A0A413SIC7</accession>
<dbReference type="SUPFAM" id="SSF53335">
    <property type="entry name" value="S-adenosyl-L-methionine-dependent methyltransferases"/>
    <property type="match status" value="1"/>
</dbReference>
<reference evidence="7 8" key="1">
    <citation type="submission" date="2018-08" db="EMBL/GenBank/DDBJ databases">
        <title>A genome reference for cultivated species of the human gut microbiota.</title>
        <authorList>
            <person name="Zou Y."/>
            <person name="Xue W."/>
            <person name="Luo G."/>
        </authorList>
    </citation>
    <scope>NUCLEOTIDE SEQUENCE [LARGE SCALE GENOMIC DNA]</scope>
    <source>
        <strain evidence="7 8">AM42-8</strain>
    </source>
</reference>
<dbReference type="PRINTS" id="PR00505">
    <property type="entry name" value="D12N6MTFRASE"/>
</dbReference>
<keyword evidence="5" id="KW-0949">S-adenosyl-L-methionine</keyword>
<dbReference type="PIRSF" id="PIRSF000398">
    <property type="entry name" value="M_m6A_EcoRV"/>
    <property type="match status" value="1"/>
</dbReference>
<organism evidence="7 8">
    <name type="scientific">Dorea formicigenerans</name>
    <dbReference type="NCBI Taxonomy" id="39486"/>
    <lineage>
        <taxon>Bacteria</taxon>
        <taxon>Bacillati</taxon>
        <taxon>Bacillota</taxon>
        <taxon>Clostridia</taxon>
        <taxon>Lachnospirales</taxon>
        <taxon>Lachnospiraceae</taxon>
        <taxon>Dorea</taxon>
    </lineage>
</organism>
<dbReference type="GO" id="GO:1904047">
    <property type="term" value="F:S-adenosyl-L-methionine binding"/>
    <property type="evidence" value="ECO:0007669"/>
    <property type="project" value="TreeGrafter"/>
</dbReference>
<proteinExistence type="inferred from homology"/>
<comment type="similarity">
    <text evidence="1">Belongs to the N(4)/N(6)-methyltransferase family.</text>
</comment>
<evidence type="ECO:0000313" key="8">
    <source>
        <dbReference type="Proteomes" id="UP000285642"/>
    </source>
</evidence>
<keyword evidence="4" id="KW-0808">Transferase</keyword>
<comment type="catalytic activity">
    <reaction evidence="6">
        <text>a 2'-deoxyadenosine in DNA + S-adenosyl-L-methionine = an N(6)-methyl-2'-deoxyadenosine in DNA + S-adenosyl-L-homocysteine + H(+)</text>
        <dbReference type="Rhea" id="RHEA:15197"/>
        <dbReference type="Rhea" id="RHEA-COMP:12418"/>
        <dbReference type="Rhea" id="RHEA-COMP:12419"/>
        <dbReference type="ChEBI" id="CHEBI:15378"/>
        <dbReference type="ChEBI" id="CHEBI:57856"/>
        <dbReference type="ChEBI" id="CHEBI:59789"/>
        <dbReference type="ChEBI" id="CHEBI:90615"/>
        <dbReference type="ChEBI" id="CHEBI:90616"/>
        <dbReference type="EC" id="2.1.1.72"/>
    </reaction>
</comment>
<evidence type="ECO:0000256" key="3">
    <source>
        <dbReference type="ARBA" id="ARBA00022603"/>
    </source>
</evidence>
<dbReference type="InterPro" id="IPR012263">
    <property type="entry name" value="M_m6A_EcoRV"/>
</dbReference>
<dbReference type="Proteomes" id="UP000285642">
    <property type="component" value="Unassembled WGS sequence"/>
</dbReference>
<dbReference type="GO" id="GO:0009307">
    <property type="term" value="P:DNA restriction-modification system"/>
    <property type="evidence" value="ECO:0007669"/>
    <property type="project" value="InterPro"/>
</dbReference>
<dbReference type="Gene3D" id="1.10.1020.10">
    <property type="entry name" value="Adenine-specific Methyltransferase, Domain 2"/>
    <property type="match status" value="1"/>
</dbReference>
<dbReference type="RefSeq" id="WP_118364899.1">
    <property type="nucleotide sequence ID" value="NZ_QSFS01000015.1"/>
</dbReference>
<gene>
    <name evidence="7" type="ORF">DW924_12530</name>
</gene>
<keyword evidence="3 7" id="KW-0489">Methyltransferase</keyword>
<dbReference type="GO" id="GO:0009007">
    <property type="term" value="F:site-specific DNA-methyltransferase (adenine-specific) activity"/>
    <property type="evidence" value="ECO:0007669"/>
    <property type="project" value="UniProtKB-EC"/>
</dbReference>
<dbReference type="AlphaFoldDB" id="A0A413SIC7"/>
<dbReference type="Gene3D" id="3.40.50.150">
    <property type="entry name" value="Vaccinia Virus protein VP39"/>
    <property type="match status" value="1"/>
</dbReference>
<dbReference type="PANTHER" id="PTHR30481:SF2">
    <property type="entry name" value="SITE-SPECIFIC DNA-METHYLTRANSFERASE (ADENINE-SPECIFIC)"/>
    <property type="match status" value="1"/>
</dbReference>
<protein>
    <recommendedName>
        <fullName evidence="2">site-specific DNA-methyltransferase (adenine-specific)</fullName>
        <ecNumber evidence="2">2.1.1.72</ecNumber>
    </recommendedName>
</protein>